<feature type="region of interest" description="Disordered" evidence="1">
    <location>
        <begin position="190"/>
        <end position="214"/>
    </location>
</feature>
<feature type="compositionally biased region" description="Basic and acidic residues" evidence="1">
    <location>
        <begin position="191"/>
        <end position="203"/>
    </location>
</feature>
<dbReference type="OrthoDB" id="3339358at2759"/>
<proteinExistence type="predicted"/>
<organism evidence="2 3">
    <name type="scientific">Kockovaella imperatae</name>
    <dbReference type="NCBI Taxonomy" id="4999"/>
    <lineage>
        <taxon>Eukaryota</taxon>
        <taxon>Fungi</taxon>
        <taxon>Dikarya</taxon>
        <taxon>Basidiomycota</taxon>
        <taxon>Agaricomycotina</taxon>
        <taxon>Tremellomycetes</taxon>
        <taxon>Tremellales</taxon>
        <taxon>Cuniculitremaceae</taxon>
        <taxon>Kockovaella</taxon>
    </lineage>
</organism>
<accession>A0A1Y1US56</accession>
<keyword evidence="3" id="KW-1185">Reference proteome</keyword>
<dbReference type="RefSeq" id="XP_021874471.1">
    <property type="nucleotide sequence ID" value="XM_022014358.1"/>
</dbReference>
<dbReference type="Proteomes" id="UP000193218">
    <property type="component" value="Unassembled WGS sequence"/>
</dbReference>
<dbReference type="InParanoid" id="A0A1Y1US56"/>
<evidence type="ECO:0000256" key="1">
    <source>
        <dbReference type="SAM" id="MobiDB-lite"/>
    </source>
</evidence>
<sequence>MMVDVDWIEVTVWRRRISWTTLLILCGPTVLLYHLDLDVTYTPRGTLYSGQWVQILLAPWALPQSAASLLSRILQLAVQLTLAPVHSLAHQYIFWIGLALIRTGLGFVLTRSVGWAYPALFSHWALYESSSGWGPSLMAVLSVTPDVPPALLPVSMAASCWLENRPWTYGTALMLSLFLRAFNLVRSSRSMGKDKPLSTEDKLPTSTTPVSPPPSRVSLKSLLLCILPLVPYTLITPSRSPWPATATLDILILSYPRPVDIELDAKIISTTIDSYLPHNPSISIFTHATSHPAFDQLKDEYPNLSFYKDTDDHHEDVQGQALHLAEGFSWWLKDRGADTDWVMLIEDDFPLCPGRWSVVETVMNRLESDRLNGDIRSGFIGTGGSGLIIHKSYLPILIHLLRLHSAKNSILPSDVHRRAPDQIVQDCLLGRPSSLCERKPRDRRSILPFSLFSERGVPQDNGNMIISSRLVLDHIGGMATTQHAKAFNSDKWRCGWRHPFEGDEQVEVVLV</sequence>
<dbReference type="EMBL" id="NBSH01000001">
    <property type="protein sequence ID" value="ORX40792.1"/>
    <property type="molecule type" value="Genomic_DNA"/>
</dbReference>
<protein>
    <submittedName>
        <fullName evidence="2">Uncharacterized protein</fullName>
    </submittedName>
</protein>
<evidence type="ECO:0000313" key="3">
    <source>
        <dbReference type="Proteomes" id="UP000193218"/>
    </source>
</evidence>
<reference evidence="2 3" key="1">
    <citation type="submission" date="2017-03" db="EMBL/GenBank/DDBJ databases">
        <title>Widespread Adenine N6-methylation of Active Genes in Fungi.</title>
        <authorList>
            <consortium name="DOE Joint Genome Institute"/>
            <person name="Mondo S.J."/>
            <person name="Dannebaum R.O."/>
            <person name="Kuo R.C."/>
            <person name="Louie K.B."/>
            <person name="Bewick A.J."/>
            <person name="Labutti K."/>
            <person name="Haridas S."/>
            <person name="Kuo A."/>
            <person name="Salamov A."/>
            <person name="Ahrendt S.R."/>
            <person name="Lau R."/>
            <person name="Bowen B.P."/>
            <person name="Lipzen A."/>
            <person name="Sullivan W."/>
            <person name="Andreopoulos W.B."/>
            <person name="Clum A."/>
            <person name="Lindquist E."/>
            <person name="Daum C."/>
            <person name="Northen T.R."/>
            <person name="Ramamoorthy G."/>
            <person name="Schmitz R.J."/>
            <person name="Gryganskyi A."/>
            <person name="Culley D."/>
            <person name="Magnuson J."/>
            <person name="James T.Y."/>
            <person name="O'Malley M.A."/>
            <person name="Stajich J.E."/>
            <person name="Spatafora J.W."/>
            <person name="Visel A."/>
            <person name="Grigoriev I.V."/>
        </authorList>
    </citation>
    <scope>NUCLEOTIDE SEQUENCE [LARGE SCALE GENOMIC DNA]</scope>
    <source>
        <strain evidence="2 3">NRRL Y-17943</strain>
    </source>
</reference>
<comment type="caution">
    <text evidence="2">The sequence shown here is derived from an EMBL/GenBank/DDBJ whole genome shotgun (WGS) entry which is preliminary data.</text>
</comment>
<dbReference type="STRING" id="4999.A0A1Y1US56"/>
<dbReference type="GeneID" id="33556166"/>
<gene>
    <name evidence="2" type="ORF">BD324DRAFT_612126</name>
</gene>
<evidence type="ECO:0000313" key="2">
    <source>
        <dbReference type="EMBL" id="ORX40792.1"/>
    </source>
</evidence>
<name>A0A1Y1US56_9TREE</name>
<dbReference type="AlphaFoldDB" id="A0A1Y1US56"/>